<reference evidence="2" key="1">
    <citation type="submission" date="2022-06" db="EMBL/GenBank/DDBJ databases">
        <title>Complete genome sequence of Streptomyces nigrescens HEK616.</title>
        <authorList>
            <person name="Asamizu S."/>
            <person name="Onaka H."/>
        </authorList>
    </citation>
    <scope>NUCLEOTIDE SEQUENCE</scope>
    <source>
        <strain evidence="2">HEK616</strain>
    </source>
</reference>
<evidence type="ECO:0000313" key="3">
    <source>
        <dbReference type="Proteomes" id="UP001059597"/>
    </source>
</evidence>
<feature type="region of interest" description="Disordered" evidence="1">
    <location>
        <begin position="45"/>
        <end position="65"/>
    </location>
</feature>
<evidence type="ECO:0000313" key="2">
    <source>
        <dbReference type="EMBL" id="BDM67739.1"/>
    </source>
</evidence>
<protein>
    <submittedName>
        <fullName evidence="2">Uncharacterized protein</fullName>
    </submittedName>
</protein>
<accession>A0ABM7ZP53</accession>
<organism evidence="2 3">
    <name type="scientific">Streptomyces nigrescens</name>
    <dbReference type="NCBI Taxonomy" id="1920"/>
    <lineage>
        <taxon>Bacteria</taxon>
        <taxon>Bacillati</taxon>
        <taxon>Actinomycetota</taxon>
        <taxon>Actinomycetes</taxon>
        <taxon>Kitasatosporales</taxon>
        <taxon>Streptomycetaceae</taxon>
        <taxon>Streptomyces</taxon>
    </lineage>
</organism>
<evidence type="ECO:0000256" key="1">
    <source>
        <dbReference type="SAM" id="MobiDB-lite"/>
    </source>
</evidence>
<gene>
    <name evidence="2" type="ORF">HEK616_12260</name>
</gene>
<proteinExistence type="predicted"/>
<name>A0ABM7ZP53_STRNI</name>
<keyword evidence="3" id="KW-1185">Reference proteome</keyword>
<dbReference type="Proteomes" id="UP001059597">
    <property type="component" value="Chromosome"/>
</dbReference>
<sequence>MNEEFSASVCCAWDAVRITVENGVDGAAGAGATVEGCGAGLDGSTTDLRGRGARTGGQDLPTRCR</sequence>
<dbReference type="EMBL" id="AP026073">
    <property type="protein sequence ID" value="BDM67739.1"/>
    <property type="molecule type" value="Genomic_DNA"/>
</dbReference>